<dbReference type="SFLD" id="SFLDS00029">
    <property type="entry name" value="Radical_SAM"/>
    <property type="match status" value="1"/>
</dbReference>
<evidence type="ECO:0000313" key="14">
    <source>
        <dbReference type="EMBL" id="VAW86861.1"/>
    </source>
</evidence>
<dbReference type="Gene3D" id="3.20.20.70">
    <property type="entry name" value="Aldolase class I"/>
    <property type="match status" value="1"/>
</dbReference>
<dbReference type="PANTHER" id="PTHR22960">
    <property type="entry name" value="MOLYBDOPTERIN COFACTOR SYNTHESIS PROTEIN A"/>
    <property type="match status" value="1"/>
</dbReference>
<evidence type="ECO:0000256" key="7">
    <source>
        <dbReference type="ARBA" id="ARBA00023004"/>
    </source>
</evidence>
<keyword evidence="3" id="KW-0004">4Fe-4S</keyword>
<dbReference type="CDD" id="cd01335">
    <property type="entry name" value="Radical_SAM"/>
    <property type="match status" value="1"/>
</dbReference>
<dbReference type="NCBIfam" id="TIGR02666">
    <property type="entry name" value="moaA"/>
    <property type="match status" value="1"/>
</dbReference>
<evidence type="ECO:0000256" key="11">
    <source>
        <dbReference type="ARBA" id="ARBA00023239"/>
    </source>
</evidence>
<dbReference type="GO" id="GO:0051539">
    <property type="term" value="F:4 iron, 4 sulfur cluster binding"/>
    <property type="evidence" value="ECO:0007669"/>
    <property type="project" value="UniProtKB-KW"/>
</dbReference>
<keyword evidence="6" id="KW-0547">Nucleotide-binding</keyword>
<keyword evidence="10" id="KW-0501">Molybdenum cofactor biosynthesis</keyword>
<keyword evidence="9" id="KW-0342">GTP-binding</keyword>
<gene>
    <name evidence="14" type="ORF">MNBD_GAMMA17-747</name>
</gene>
<evidence type="ECO:0000256" key="1">
    <source>
        <dbReference type="ARBA" id="ARBA00001966"/>
    </source>
</evidence>
<keyword evidence="7" id="KW-0408">Iron</keyword>
<dbReference type="PANTHER" id="PTHR22960:SF0">
    <property type="entry name" value="MOLYBDENUM COFACTOR BIOSYNTHESIS PROTEIN 1"/>
    <property type="match status" value="1"/>
</dbReference>
<dbReference type="HAMAP" id="MF_01225_B">
    <property type="entry name" value="MoaA_B"/>
    <property type="match status" value="1"/>
</dbReference>
<dbReference type="InterPro" id="IPR058240">
    <property type="entry name" value="rSAM_sf"/>
</dbReference>
<accession>A0A3B0Z5P1</accession>
<dbReference type="InterPro" id="IPR013785">
    <property type="entry name" value="Aldolase_TIM"/>
</dbReference>
<dbReference type="GO" id="GO:0006777">
    <property type="term" value="P:Mo-molybdopterin cofactor biosynthetic process"/>
    <property type="evidence" value="ECO:0007669"/>
    <property type="project" value="UniProtKB-KW"/>
</dbReference>
<reference evidence="14" key="1">
    <citation type="submission" date="2018-06" db="EMBL/GenBank/DDBJ databases">
        <authorList>
            <person name="Zhirakovskaya E."/>
        </authorList>
    </citation>
    <scope>NUCLEOTIDE SEQUENCE</scope>
</reference>
<comment type="cofactor">
    <cofactor evidence="1">
        <name>[4Fe-4S] cluster</name>
        <dbReference type="ChEBI" id="CHEBI:49883"/>
    </cofactor>
</comment>
<dbReference type="PROSITE" id="PS51918">
    <property type="entry name" value="RADICAL_SAM"/>
    <property type="match status" value="1"/>
</dbReference>
<name>A0A3B0Z5P1_9ZZZZ</name>
<dbReference type="GO" id="GO:0046872">
    <property type="term" value="F:metal ion binding"/>
    <property type="evidence" value="ECO:0007669"/>
    <property type="project" value="UniProtKB-KW"/>
</dbReference>
<proteinExistence type="inferred from homology"/>
<evidence type="ECO:0000256" key="4">
    <source>
        <dbReference type="ARBA" id="ARBA00022691"/>
    </source>
</evidence>
<dbReference type="InterPro" id="IPR000385">
    <property type="entry name" value="MoaA_NifB_PqqE_Fe-S-bd_CS"/>
</dbReference>
<evidence type="ECO:0000256" key="2">
    <source>
        <dbReference type="ARBA" id="ARBA00012167"/>
    </source>
</evidence>
<dbReference type="EC" id="4.1.99.22" evidence="2"/>
<dbReference type="GO" id="GO:0061799">
    <property type="term" value="F:cyclic pyranopterin monophosphate synthase activity"/>
    <property type="evidence" value="ECO:0007669"/>
    <property type="project" value="TreeGrafter"/>
</dbReference>
<evidence type="ECO:0000256" key="9">
    <source>
        <dbReference type="ARBA" id="ARBA00023134"/>
    </source>
</evidence>
<dbReference type="GO" id="GO:0005525">
    <property type="term" value="F:GTP binding"/>
    <property type="evidence" value="ECO:0007669"/>
    <property type="project" value="UniProtKB-KW"/>
</dbReference>
<keyword evidence="4" id="KW-0949">S-adenosyl-L-methionine</keyword>
<feature type="domain" description="Radical SAM core" evidence="13">
    <location>
        <begin position="57"/>
        <end position="274"/>
    </location>
</feature>
<dbReference type="Pfam" id="PF04055">
    <property type="entry name" value="Radical_SAM"/>
    <property type="match status" value="1"/>
</dbReference>
<dbReference type="SFLD" id="SFLDG01386">
    <property type="entry name" value="main_SPASM_domain-containing"/>
    <property type="match status" value="1"/>
</dbReference>
<evidence type="ECO:0000259" key="13">
    <source>
        <dbReference type="PROSITE" id="PS51918"/>
    </source>
</evidence>
<dbReference type="InterPro" id="IPR010505">
    <property type="entry name" value="MoaA_twitch"/>
</dbReference>
<dbReference type="NCBIfam" id="NF001199">
    <property type="entry name" value="PRK00164.2-1"/>
    <property type="match status" value="1"/>
</dbReference>
<dbReference type="EMBL" id="UOFQ01000054">
    <property type="protein sequence ID" value="VAW86861.1"/>
    <property type="molecule type" value="Genomic_DNA"/>
</dbReference>
<dbReference type="PROSITE" id="PS01305">
    <property type="entry name" value="MOAA_NIFB_PQQE"/>
    <property type="match status" value="1"/>
</dbReference>
<evidence type="ECO:0000256" key="3">
    <source>
        <dbReference type="ARBA" id="ARBA00022485"/>
    </source>
</evidence>
<dbReference type="UniPathway" id="UPA00344"/>
<dbReference type="AlphaFoldDB" id="A0A3B0Z5P1"/>
<dbReference type="SFLD" id="SFLDG01383">
    <property type="entry name" value="cyclic_pyranopterin_phosphate"/>
    <property type="match status" value="1"/>
</dbReference>
<dbReference type="InterPro" id="IPR007197">
    <property type="entry name" value="rSAM"/>
</dbReference>
<evidence type="ECO:0000256" key="8">
    <source>
        <dbReference type="ARBA" id="ARBA00023014"/>
    </source>
</evidence>
<organism evidence="14">
    <name type="scientific">hydrothermal vent metagenome</name>
    <dbReference type="NCBI Taxonomy" id="652676"/>
    <lineage>
        <taxon>unclassified sequences</taxon>
        <taxon>metagenomes</taxon>
        <taxon>ecological metagenomes</taxon>
    </lineage>
</organism>
<comment type="catalytic activity">
    <reaction evidence="12">
        <text>GTP + AH2 + S-adenosyl-L-methionine = (8S)-3',8-cyclo-7,8-dihydroguanosine 5'-triphosphate + 5'-deoxyadenosine + L-methionine + A + H(+)</text>
        <dbReference type="Rhea" id="RHEA:49576"/>
        <dbReference type="ChEBI" id="CHEBI:13193"/>
        <dbReference type="ChEBI" id="CHEBI:15378"/>
        <dbReference type="ChEBI" id="CHEBI:17319"/>
        <dbReference type="ChEBI" id="CHEBI:17499"/>
        <dbReference type="ChEBI" id="CHEBI:37565"/>
        <dbReference type="ChEBI" id="CHEBI:57844"/>
        <dbReference type="ChEBI" id="CHEBI:59789"/>
        <dbReference type="ChEBI" id="CHEBI:131766"/>
        <dbReference type="EC" id="4.1.99.22"/>
    </reaction>
</comment>
<dbReference type="SUPFAM" id="SSF102114">
    <property type="entry name" value="Radical SAM enzymes"/>
    <property type="match status" value="1"/>
</dbReference>
<dbReference type="SFLD" id="SFLDG01067">
    <property type="entry name" value="SPASM/twitch_domain_containing"/>
    <property type="match status" value="1"/>
</dbReference>
<dbReference type="InterPro" id="IPR013483">
    <property type="entry name" value="MoaA"/>
</dbReference>
<keyword evidence="11 14" id="KW-0456">Lyase</keyword>
<evidence type="ECO:0000256" key="10">
    <source>
        <dbReference type="ARBA" id="ARBA00023150"/>
    </source>
</evidence>
<keyword evidence="8" id="KW-0411">Iron-sulfur</keyword>
<dbReference type="InterPro" id="IPR006638">
    <property type="entry name" value="Elp3/MiaA/NifB-like_rSAM"/>
</dbReference>
<keyword evidence="5" id="KW-0479">Metal-binding</keyword>
<dbReference type="InterPro" id="IPR040064">
    <property type="entry name" value="MoaA-like"/>
</dbReference>
<evidence type="ECO:0000256" key="12">
    <source>
        <dbReference type="ARBA" id="ARBA00048697"/>
    </source>
</evidence>
<dbReference type="SMART" id="SM00729">
    <property type="entry name" value="Elp3"/>
    <property type="match status" value="1"/>
</dbReference>
<evidence type="ECO:0000256" key="6">
    <source>
        <dbReference type="ARBA" id="ARBA00022741"/>
    </source>
</evidence>
<dbReference type="GO" id="GO:0061798">
    <property type="term" value="F:GTP 3',8'-cyclase activity"/>
    <property type="evidence" value="ECO:0007669"/>
    <property type="project" value="UniProtKB-EC"/>
</dbReference>
<protein>
    <recommendedName>
        <fullName evidence="2">GTP 3',8-cyclase</fullName>
        <ecNumber evidence="2">4.1.99.22</ecNumber>
    </recommendedName>
</protein>
<dbReference type="InterPro" id="IPR050105">
    <property type="entry name" value="MoCo_biosynth_MoaA/MoaC"/>
</dbReference>
<dbReference type="Pfam" id="PF06463">
    <property type="entry name" value="Mob_synth_C"/>
    <property type="match status" value="1"/>
</dbReference>
<sequence>MVGLIGLYGSVAAVVVFGENIDVLDKSLHRKKSHSESSSGAVSTASATSVLPPLEDRFGRAFDYVRIAVTEKCNLRCTYCMPEEGVDFPDQNAVLTGPEIQRTVETLAKMGVRKVRFTGGEPLVRKDIIEIVTNTANTPGVKAVHLTTNGLLFPKYAEDLLKAGLTGVNISLDSLDEEKFESITRRPGLDKVLESIQCALDVGFKTVKVNVVLMRGFNEDELHDFCEMTKDQRITVRFIEFMPFDAHQMWETGEHFASAANLVDQIEKFYPGIKTASGTRTEHHIFQAPGYEGKIAVIPAFTRSLCGNCSRIRVTSDGQIRNCLYSDDEFDLKALLRKDGCTEEDVVGVFRKAFDEKHRDGFEAKKKSTEKKVNVADIGKGRTSMTQIGG</sequence>
<evidence type="ECO:0000256" key="5">
    <source>
        <dbReference type="ARBA" id="ARBA00022723"/>
    </source>
</evidence>
<dbReference type="CDD" id="cd21117">
    <property type="entry name" value="Twitch_MoaA"/>
    <property type="match status" value="1"/>
</dbReference>